<dbReference type="Gene3D" id="3.30.920.30">
    <property type="entry name" value="Hypothetical protein"/>
    <property type="match status" value="1"/>
</dbReference>
<dbReference type="Proteomes" id="UP000822271">
    <property type="component" value="Unassembled WGS sequence"/>
</dbReference>
<dbReference type="GO" id="GO:0016787">
    <property type="term" value="F:hydrolase activity"/>
    <property type="evidence" value="ECO:0007669"/>
    <property type="project" value="UniProtKB-KW"/>
</dbReference>
<name>A0A2J0SV37_STEMA</name>
<dbReference type="RefSeq" id="WP_049427608.1">
    <property type="nucleotide sequence ID" value="NZ_CP154630.1"/>
</dbReference>
<reference evidence="8" key="2">
    <citation type="journal article" date="2020" name="Front. Microbiol.">
        <title>Genetic Variants of the DSF Quorum Sensing System in Stenotrophomonas maltophilia Influence Virulence and Resistance Phenotypes Among Genotypically Diverse Clinical Isolates.</title>
        <authorList>
            <person name="Yero D."/>
            <person name="Huedo P."/>
            <person name="Conchillo-Sole O."/>
            <person name="Martinez-Servat S."/>
            <person name="Mamat U."/>
            <person name="Coves X."/>
            <person name="Llanas F."/>
            <person name="Roca I."/>
            <person name="Vila J."/>
            <person name="Schaible U.E."/>
            <person name="Daura X."/>
            <person name="Gibert I."/>
        </authorList>
    </citation>
    <scope>NUCLEOTIDE SEQUENCE</scope>
    <source>
        <strain evidence="8">OG156</strain>
    </source>
</reference>
<proteinExistence type="inferred from homology"/>
<evidence type="ECO:0000256" key="2">
    <source>
        <dbReference type="ARBA" id="ARBA00022649"/>
    </source>
</evidence>
<evidence type="ECO:0000313" key="8">
    <source>
        <dbReference type="EMBL" id="MBA0310579.1"/>
    </source>
</evidence>
<keyword evidence="3" id="KW-0540">Nuclease</keyword>
<keyword evidence="2" id="KW-1277">Toxin-antitoxin system</keyword>
<comment type="similarity">
    <text evidence="1">Belongs to the HicA mRNA interferase family.</text>
</comment>
<dbReference type="InterPro" id="IPR038570">
    <property type="entry name" value="HicA_sf"/>
</dbReference>
<keyword evidence="6" id="KW-0694">RNA-binding</keyword>
<dbReference type="EMBL" id="RAUE01000010">
    <property type="protein sequence ID" value="MBA0310579.1"/>
    <property type="molecule type" value="Genomic_DNA"/>
</dbReference>
<keyword evidence="5" id="KW-0378">Hydrolase</keyword>
<protein>
    <submittedName>
        <fullName evidence="8">Type II toxin-antitoxin system HicA family toxin</fullName>
    </submittedName>
</protein>
<keyword evidence="7" id="KW-0346">Stress response</keyword>
<gene>
    <name evidence="8" type="ORF">D7Y33_06035</name>
</gene>
<evidence type="ECO:0000256" key="6">
    <source>
        <dbReference type="ARBA" id="ARBA00022884"/>
    </source>
</evidence>
<evidence type="ECO:0000256" key="3">
    <source>
        <dbReference type="ARBA" id="ARBA00022722"/>
    </source>
</evidence>
<dbReference type="Pfam" id="PF07927">
    <property type="entry name" value="HicA_toxin"/>
    <property type="match status" value="1"/>
</dbReference>
<evidence type="ECO:0000256" key="7">
    <source>
        <dbReference type="ARBA" id="ARBA00023016"/>
    </source>
</evidence>
<sequence length="60" mass="6744">MKSRDLIRDLEAAGWTCCRIRGSHHVFVHPHRSHIITVPHPQKDLGKGLVLALRKLAGLT</sequence>
<dbReference type="AlphaFoldDB" id="A0A2J0SV37"/>
<dbReference type="OrthoDB" id="9811409at2"/>
<evidence type="ECO:0000256" key="4">
    <source>
        <dbReference type="ARBA" id="ARBA00022759"/>
    </source>
</evidence>
<dbReference type="InterPro" id="IPR012933">
    <property type="entry name" value="HicA_mRNA_interferase"/>
</dbReference>
<accession>A0A2J0SV37</accession>
<comment type="caution">
    <text evidence="8">The sequence shown here is derived from an EMBL/GenBank/DDBJ whole genome shotgun (WGS) entry which is preliminary data.</text>
</comment>
<dbReference type="GO" id="GO:0003729">
    <property type="term" value="F:mRNA binding"/>
    <property type="evidence" value="ECO:0007669"/>
    <property type="project" value="InterPro"/>
</dbReference>
<keyword evidence="4" id="KW-0255">Endonuclease</keyword>
<evidence type="ECO:0000313" key="9">
    <source>
        <dbReference type="Proteomes" id="UP000822271"/>
    </source>
</evidence>
<organism evidence="8 9">
    <name type="scientific">Stenotrophomonas maltophilia</name>
    <name type="common">Pseudomonas maltophilia</name>
    <name type="synonym">Xanthomonas maltophilia</name>
    <dbReference type="NCBI Taxonomy" id="40324"/>
    <lineage>
        <taxon>Bacteria</taxon>
        <taxon>Pseudomonadati</taxon>
        <taxon>Pseudomonadota</taxon>
        <taxon>Gammaproteobacteria</taxon>
        <taxon>Lysobacterales</taxon>
        <taxon>Lysobacteraceae</taxon>
        <taxon>Stenotrophomonas</taxon>
        <taxon>Stenotrophomonas maltophilia group</taxon>
    </lineage>
</organism>
<reference evidence="8" key="1">
    <citation type="submission" date="2018-09" db="EMBL/GenBank/DDBJ databases">
        <authorList>
            <person name="Groschel M."/>
            <person name="Kohl T."/>
            <person name="Conchillo-Sole O."/>
            <person name="Mamat U."/>
            <person name="Yero D."/>
            <person name="Niemann S."/>
            <person name="Daura X."/>
            <person name="Gibert I."/>
        </authorList>
    </citation>
    <scope>NUCLEOTIDE SEQUENCE</scope>
    <source>
        <strain evidence="8">OG156</strain>
    </source>
</reference>
<dbReference type="SUPFAM" id="SSF54786">
    <property type="entry name" value="YcfA/nrd intein domain"/>
    <property type="match status" value="1"/>
</dbReference>
<evidence type="ECO:0000256" key="1">
    <source>
        <dbReference type="ARBA" id="ARBA00006620"/>
    </source>
</evidence>
<dbReference type="GO" id="GO:0004519">
    <property type="term" value="F:endonuclease activity"/>
    <property type="evidence" value="ECO:0007669"/>
    <property type="project" value="UniProtKB-KW"/>
</dbReference>
<evidence type="ECO:0000256" key="5">
    <source>
        <dbReference type="ARBA" id="ARBA00022801"/>
    </source>
</evidence>